<dbReference type="PANTHER" id="PTHR15002:SF0">
    <property type="entry name" value="RIBOSOMAL BIOGENESIS PROTEIN LAS1L"/>
    <property type="match status" value="1"/>
</dbReference>
<reference evidence="2" key="1">
    <citation type="submission" date="2018-02" db="EMBL/GenBank/DDBJ databases">
        <title>Rhizophora mucronata_Transcriptome.</title>
        <authorList>
            <person name="Meera S.P."/>
            <person name="Sreeshan A."/>
            <person name="Augustine A."/>
        </authorList>
    </citation>
    <scope>NUCLEOTIDE SEQUENCE</scope>
    <source>
        <tissue evidence="2">Leaf</tissue>
    </source>
</reference>
<dbReference type="PANTHER" id="PTHR15002">
    <property type="entry name" value="RIBOSOMAL BIOGENESIS PROTEIN LAS1L"/>
    <property type="match status" value="1"/>
</dbReference>
<evidence type="ECO:0000313" key="2">
    <source>
        <dbReference type="EMBL" id="MBW90025.1"/>
    </source>
</evidence>
<feature type="compositionally biased region" description="Basic and acidic residues" evidence="1">
    <location>
        <begin position="589"/>
        <end position="602"/>
    </location>
</feature>
<accession>A0A2P2J954</accession>
<dbReference type="GO" id="GO:0090730">
    <property type="term" value="C:Las1 complex"/>
    <property type="evidence" value="ECO:0007669"/>
    <property type="project" value="InterPro"/>
</dbReference>
<evidence type="ECO:0000256" key="1">
    <source>
        <dbReference type="SAM" id="MobiDB-lite"/>
    </source>
</evidence>
<protein>
    <submittedName>
        <fullName evidence="2">Las1-like family protein</fullName>
    </submittedName>
</protein>
<dbReference type="InterPro" id="IPR007174">
    <property type="entry name" value="Las1"/>
</dbReference>
<feature type="compositionally biased region" description="Basic and acidic residues" evidence="1">
    <location>
        <begin position="550"/>
        <end position="563"/>
    </location>
</feature>
<organism evidence="2">
    <name type="scientific">Rhizophora mucronata</name>
    <name type="common">Asiatic mangrove</name>
    <dbReference type="NCBI Taxonomy" id="61149"/>
    <lineage>
        <taxon>Eukaryota</taxon>
        <taxon>Viridiplantae</taxon>
        <taxon>Streptophyta</taxon>
        <taxon>Embryophyta</taxon>
        <taxon>Tracheophyta</taxon>
        <taxon>Spermatophyta</taxon>
        <taxon>Magnoliopsida</taxon>
        <taxon>eudicotyledons</taxon>
        <taxon>Gunneridae</taxon>
        <taxon>Pentapetalae</taxon>
        <taxon>rosids</taxon>
        <taxon>fabids</taxon>
        <taxon>Malpighiales</taxon>
        <taxon>Rhizophoraceae</taxon>
        <taxon>Rhizophora</taxon>
    </lineage>
</organism>
<dbReference type="GO" id="GO:0000460">
    <property type="term" value="P:maturation of 5.8S rRNA"/>
    <property type="evidence" value="ECO:0007669"/>
    <property type="project" value="TreeGrafter"/>
</dbReference>
<dbReference type="GO" id="GO:0004519">
    <property type="term" value="F:endonuclease activity"/>
    <property type="evidence" value="ECO:0007669"/>
    <property type="project" value="InterPro"/>
</dbReference>
<dbReference type="EMBL" id="GGEC01009542">
    <property type="protein sequence ID" value="MBW90025.1"/>
    <property type="molecule type" value="Transcribed_RNA"/>
</dbReference>
<dbReference type="AlphaFoldDB" id="A0A2P2J954"/>
<dbReference type="GO" id="GO:0030687">
    <property type="term" value="C:preribosome, large subunit precursor"/>
    <property type="evidence" value="ECO:0007669"/>
    <property type="project" value="TreeGrafter"/>
</dbReference>
<proteinExistence type="predicted"/>
<sequence length="642" mass="71304">MNAMEPISISVFDEETIAIASEDHQQKSAPWSTTKMSSSPTSSHGFKLVPWLNWSEWEWVRDYLFSESPAKIASALARISTWRSRGCLPVVIDVTASIIEIQQKDHFYRKEPSDDAIQSEQILAMLYCMTILRLVNCVVEKTRKKTEVSIAEAAGAIGIPRSLIDIRHEGSHRDLPGLLLVRDSAVKALHWLKSYYWEPQTKQIPLYRDGTANIKKEIKSKLRELASCLKVKQVQHDSSFAEGKSSKKQVTKTLKSLLHLHSSFSSEVLAVLLEFLKEALDASNLVGPREDDQLGQDMHNLLDDWKPVITKFTRKEPKVLPMLLNAVLNMIETLEVTKYDTGACISCLDSRAGTGQMEQLCSLFSWLIGQLEALKPLLSKAENEVSTTGTKTLKAILMEVLQKCLLLLPFGDKQLLDSVLHLAQLMGYTSLIEKLNKLSLPGLSGSVGSIENSFPLNPHDLVMQDKFIDQASKKLELVKLHPKRSKSGDTRDHGAGSSGRWTVAKSWNQCPIGMLPHGLGSSGCLPVLVCNDDDHESSDSSKMKQALELKSLGDTREAGKGKTLDGPCIKQSNRKREVDSDAYQLGELSTKKTRESVEDSQLDGKDALLPKGVKGHLMMNGIWQKVGEEELLTIKSGVRILV</sequence>
<feature type="region of interest" description="Disordered" evidence="1">
    <location>
        <begin position="550"/>
        <end position="602"/>
    </location>
</feature>
<dbReference type="Pfam" id="PF04031">
    <property type="entry name" value="Las1"/>
    <property type="match status" value="1"/>
</dbReference>
<name>A0A2P2J954_RHIMU</name>
<dbReference type="GO" id="GO:0000470">
    <property type="term" value="P:maturation of LSU-rRNA"/>
    <property type="evidence" value="ECO:0007669"/>
    <property type="project" value="TreeGrafter"/>
</dbReference>